<comment type="caution">
    <text evidence="1">The sequence shown here is derived from an EMBL/GenBank/DDBJ whole genome shotgun (WGS) entry which is preliminary data.</text>
</comment>
<keyword evidence="2" id="KW-1185">Reference proteome</keyword>
<dbReference type="InterPro" id="IPR027417">
    <property type="entry name" value="P-loop_NTPase"/>
</dbReference>
<evidence type="ECO:0000313" key="2">
    <source>
        <dbReference type="Proteomes" id="UP001235303"/>
    </source>
</evidence>
<sequence>MTTPSVPFDFIRFIKASRPSDTIDVSKPEERKLYIDFTEVRGDTVITELFEHITEVYPDEATCNLFTGHIGCGKSTELLRLRAQLEEAGFYTIYFASSDDLELADVDIGDVLLAIARRISQGLEELQLPPAQGLRGLLTRTTDLLQTEFNLTEVEVGILKSETLPQVGVKANSEGFSLGVGIGKITAKAKGDSALRQKLNQFLGPQKKELIEAINQELIQPAIELLKQQNKQGLVIIVDNLDRIDATRKSWDRPQQEYLFIDQAEFLQKFQCHLVYTMPLALRFCDEYNRLTSKYSDSPKLLPMVRLKDKNRQDFPAGMDKMRQMVLARAFPDLSEDERLNQVTEIFEDSATLDHLCRTSGGHVRDLLQLLTEWISKDRKKGKLTRKSLDLVIRQRRSNMMLQIDDAEWELLRQVQQTQQVSGDENYDKLIHSRLVFEYQEDGVSWFDLNPILQGAEQLGNGE</sequence>
<evidence type="ECO:0000313" key="1">
    <source>
        <dbReference type="EMBL" id="MDJ1172010.1"/>
    </source>
</evidence>
<proteinExistence type="predicted"/>
<accession>A0ABT7AYS1</accession>
<protein>
    <submittedName>
        <fullName evidence="1">AAA family ATPase</fullName>
    </submittedName>
</protein>
<dbReference type="RefSeq" id="WP_283755763.1">
    <property type="nucleotide sequence ID" value="NZ_JAQOSP010000137.1"/>
</dbReference>
<dbReference type="Proteomes" id="UP001235303">
    <property type="component" value="Unassembled WGS sequence"/>
</dbReference>
<reference evidence="1 2" key="1">
    <citation type="submission" date="2023-01" db="EMBL/GenBank/DDBJ databases">
        <title>Novel diversity within Roseofilum (Cyanobacteria; Desertifilaceae) from marine benthic mats with descriptions of four novel species.</title>
        <authorList>
            <person name="Wang Y."/>
            <person name="Berthold D.E."/>
            <person name="Hu J."/>
            <person name="Lefler F.W."/>
            <person name="Laughinghouse H.D. IV."/>
        </authorList>
    </citation>
    <scope>NUCLEOTIDE SEQUENCE [LARGE SCALE GENOMIC DNA]</scope>
    <source>
        <strain evidence="1 2">BLCC-M154</strain>
    </source>
</reference>
<dbReference type="EMBL" id="JAQOSP010000137">
    <property type="protein sequence ID" value="MDJ1172010.1"/>
    <property type="molecule type" value="Genomic_DNA"/>
</dbReference>
<organism evidence="1 2">
    <name type="scientific">Roseofilum acuticapitatum BLCC-M154</name>
    <dbReference type="NCBI Taxonomy" id="3022444"/>
    <lineage>
        <taxon>Bacteria</taxon>
        <taxon>Bacillati</taxon>
        <taxon>Cyanobacteriota</taxon>
        <taxon>Cyanophyceae</taxon>
        <taxon>Desertifilales</taxon>
        <taxon>Desertifilaceae</taxon>
        <taxon>Roseofilum</taxon>
        <taxon>Roseofilum acuticapitatum</taxon>
    </lineage>
</organism>
<dbReference type="SUPFAM" id="SSF52540">
    <property type="entry name" value="P-loop containing nucleoside triphosphate hydrolases"/>
    <property type="match status" value="1"/>
</dbReference>
<gene>
    <name evidence="1" type="ORF">PMG71_21495</name>
</gene>
<name>A0ABT7AYS1_9CYAN</name>